<protein>
    <submittedName>
        <fullName evidence="1">Uncharacterized protein</fullName>
    </submittedName>
</protein>
<comment type="caution">
    <text evidence="1">The sequence shown here is derived from an EMBL/GenBank/DDBJ whole genome shotgun (WGS) entry which is preliminary data.</text>
</comment>
<organism evidence="1 2">
    <name type="scientific">Arctium lappa</name>
    <name type="common">Greater burdock</name>
    <name type="synonym">Lappa major</name>
    <dbReference type="NCBI Taxonomy" id="4217"/>
    <lineage>
        <taxon>Eukaryota</taxon>
        <taxon>Viridiplantae</taxon>
        <taxon>Streptophyta</taxon>
        <taxon>Embryophyta</taxon>
        <taxon>Tracheophyta</taxon>
        <taxon>Spermatophyta</taxon>
        <taxon>Magnoliopsida</taxon>
        <taxon>eudicotyledons</taxon>
        <taxon>Gunneridae</taxon>
        <taxon>Pentapetalae</taxon>
        <taxon>asterids</taxon>
        <taxon>campanulids</taxon>
        <taxon>Asterales</taxon>
        <taxon>Asteraceae</taxon>
        <taxon>Carduoideae</taxon>
        <taxon>Cardueae</taxon>
        <taxon>Arctiinae</taxon>
        <taxon>Arctium</taxon>
    </lineage>
</organism>
<dbReference type="EMBL" id="CM042060">
    <property type="protein sequence ID" value="KAI3677722.1"/>
    <property type="molecule type" value="Genomic_DNA"/>
</dbReference>
<accession>A0ACB8Y2H0</accession>
<proteinExistence type="predicted"/>
<sequence>MKRPSKDFSGRHTPLFLTMMGVSHSHGEASGSQPTSDHPTDDLPTPLISINIPQIPISINIPQEVLDKYLKNLPTFKEAYVPKLPNGKVFSNMKRPSKDFSGRHTPLFLTMMGVSHSHGEASGSQPTSDHPTDDLPTPLISINIPQIPIDKTESPITKTYTRKKVQKVPSLLLSSTPMPKIPLMENFPLENIQRETTGVSPNPKKVLNKEVEEHVGSEAHTTVYAQGVEQASVNIPKTFPTTTLDEQSSKGPRCQETMGVAGASARQKTYTKRSKDPSKLVKTPKGGEDRYTYNELMETIANVNLDVIKQGSEIEEMKKVIISQQTQIVKLKKMVLKLVHQKRRKQFILKKRRSVHAAFKKGESQEKQDEKESTSEMEFQFEGETGVDKEGKVGSEAETFENVADIAKATVTEAAEVTNKPEAETELSREEIEIAETLVKAKNDTPKATQKAKGVIIKEEVLEKKIKEVSVEDAKKKGKEKMVESEQPLNKKKQIKLDEEVAKKHHEDSMLKNLTSLFEKLS</sequence>
<name>A0ACB8Y2H0_ARCLA</name>
<reference evidence="2" key="1">
    <citation type="journal article" date="2022" name="Mol. Ecol. Resour.">
        <title>The genomes of chicory, endive, great burdock and yacon provide insights into Asteraceae palaeo-polyploidization history and plant inulin production.</title>
        <authorList>
            <person name="Fan W."/>
            <person name="Wang S."/>
            <person name="Wang H."/>
            <person name="Wang A."/>
            <person name="Jiang F."/>
            <person name="Liu H."/>
            <person name="Zhao H."/>
            <person name="Xu D."/>
            <person name="Zhang Y."/>
        </authorList>
    </citation>
    <scope>NUCLEOTIDE SEQUENCE [LARGE SCALE GENOMIC DNA]</scope>
    <source>
        <strain evidence="2">cv. Niubang</strain>
    </source>
</reference>
<reference evidence="1 2" key="2">
    <citation type="journal article" date="2022" name="Mol. Ecol. Resour.">
        <title>The genomes of chicory, endive, great burdock and yacon provide insights into Asteraceae paleo-polyploidization history and plant inulin production.</title>
        <authorList>
            <person name="Fan W."/>
            <person name="Wang S."/>
            <person name="Wang H."/>
            <person name="Wang A."/>
            <person name="Jiang F."/>
            <person name="Liu H."/>
            <person name="Zhao H."/>
            <person name="Xu D."/>
            <person name="Zhang Y."/>
        </authorList>
    </citation>
    <scope>NUCLEOTIDE SEQUENCE [LARGE SCALE GENOMIC DNA]</scope>
    <source>
        <strain evidence="2">cv. Niubang</strain>
    </source>
</reference>
<evidence type="ECO:0000313" key="2">
    <source>
        <dbReference type="Proteomes" id="UP001055879"/>
    </source>
</evidence>
<gene>
    <name evidence="1" type="ORF">L6452_36988</name>
</gene>
<evidence type="ECO:0000313" key="1">
    <source>
        <dbReference type="EMBL" id="KAI3677722.1"/>
    </source>
</evidence>
<keyword evidence="2" id="KW-1185">Reference proteome</keyword>
<dbReference type="Proteomes" id="UP001055879">
    <property type="component" value="Linkage Group LG14"/>
</dbReference>